<proteinExistence type="predicted"/>
<comment type="caution">
    <text evidence="1">The sequence shown here is derived from an EMBL/GenBank/DDBJ whole genome shotgun (WGS) entry which is preliminary data.</text>
</comment>
<dbReference type="Proteomes" id="UP000260665">
    <property type="component" value="Unassembled WGS sequence"/>
</dbReference>
<evidence type="ECO:0000313" key="1">
    <source>
        <dbReference type="EMBL" id="RFO96785.1"/>
    </source>
</evidence>
<gene>
    <name evidence="1" type="ORF">DIC66_12320</name>
</gene>
<protein>
    <submittedName>
        <fullName evidence="1">Uncharacterized protein</fullName>
    </submittedName>
</protein>
<keyword evidence="2" id="KW-1185">Reference proteome</keyword>
<name>A0A3E1RBP9_9BURK</name>
<dbReference type="AlphaFoldDB" id="A0A3E1RBP9"/>
<sequence length="327" mass="36849">MPEAWVRRGAMEDLVILARLYDAMKPETWGKFMADLEARHNSPNVADVLRPIEHDGSIAALVRFLEWYAESTDRLTIMTVAVHCLASQRLVTGAVTTLSHDDVHEWLSEVAESEFPLDDEIRTLMGFVSDRHCDGYRPLLVDGWLDAVLCTSDGEYDKAESIYINYEYTRSTDLLGYDMPAPAQFLQVRVEKQDFSVFDFETGWHLDQDAYDQECRHQCILKFTSYVGWWRSRFLECVLSDESVVWRPSSASPTDSRTLADFSEESLEAIIDAAMTDCSDGGQESIHTGLDRTSILDTIPGIAPLLDELSRALSESATTPNEMGPQA</sequence>
<organism evidence="1 2">
    <name type="scientific">Rhodoferax lacus</name>
    <dbReference type="NCBI Taxonomy" id="2184758"/>
    <lineage>
        <taxon>Bacteria</taxon>
        <taxon>Pseudomonadati</taxon>
        <taxon>Pseudomonadota</taxon>
        <taxon>Betaproteobacteria</taxon>
        <taxon>Burkholderiales</taxon>
        <taxon>Comamonadaceae</taxon>
        <taxon>Rhodoferax</taxon>
    </lineage>
</organism>
<accession>A0A3E1RBP9</accession>
<dbReference type="EMBL" id="QFZK01000006">
    <property type="protein sequence ID" value="RFO96785.1"/>
    <property type="molecule type" value="Genomic_DNA"/>
</dbReference>
<evidence type="ECO:0000313" key="2">
    <source>
        <dbReference type="Proteomes" id="UP000260665"/>
    </source>
</evidence>
<reference evidence="1 2" key="1">
    <citation type="submission" date="2018-05" db="EMBL/GenBank/DDBJ databases">
        <title>Rhodoferax soyangensis sp.nov., isolated from an oligotrophic freshwater lake.</title>
        <authorList>
            <person name="Park M."/>
        </authorList>
    </citation>
    <scope>NUCLEOTIDE SEQUENCE [LARGE SCALE GENOMIC DNA]</scope>
    <source>
        <strain evidence="1 2">IMCC26218</strain>
    </source>
</reference>